<feature type="region of interest" description="Disordered" evidence="1">
    <location>
        <begin position="143"/>
        <end position="166"/>
    </location>
</feature>
<feature type="compositionally biased region" description="Acidic residues" evidence="1">
    <location>
        <begin position="145"/>
        <end position="160"/>
    </location>
</feature>
<dbReference type="Proteomes" id="UP000219338">
    <property type="component" value="Unassembled WGS sequence"/>
</dbReference>
<sequence>MLTLLKTFVPLLLAASALAIENTVYIITNAETPSLHRPGLTPIGHHRAGHCIPEVFGNLSLGFIASCTPNSDTGTCIPAVATAAPLANSLGMGIDTSCGTGEESDDDCVKNLLHAYAKTSSAPILIVWDAAAMDDLLENLGMELPDADNEDDEEGQEEEPVGTHPDVILTKIKGSKLAESSMNCTSIDGPADDSDTVVYTPSNSRRRRSLHRRRFSLRASESFKTHWDLGRST</sequence>
<feature type="region of interest" description="Disordered" evidence="1">
    <location>
        <begin position="184"/>
        <end position="210"/>
    </location>
</feature>
<dbReference type="AlphaFoldDB" id="A0A284RMQ6"/>
<accession>A0A284RMQ6</accession>
<proteinExistence type="predicted"/>
<keyword evidence="2" id="KW-0732">Signal</keyword>
<dbReference type="OrthoDB" id="425925at2759"/>
<evidence type="ECO:0000313" key="4">
    <source>
        <dbReference type="Proteomes" id="UP000219338"/>
    </source>
</evidence>
<dbReference type="OMA" id="HHRAGHC"/>
<reference evidence="4" key="1">
    <citation type="journal article" date="2017" name="Nat. Ecol. Evol.">
        <title>Genome expansion and lineage-specific genetic innovations in the forest pathogenic fungi Armillaria.</title>
        <authorList>
            <person name="Sipos G."/>
            <person name="Prasanna A.N."/>
            <person name="Walter M.C."/>
            <person name="O'Connor E."/>
            <person name="Balint B."/>
            <person name="Krizsan K."/>
            <person name="Kiss B."/>
            <person name="Hess J."/>
            <person name="Varga T."/>
            <person name="Slot J."/>
            <person name="Riley R."/>
            <person name="Boka B."/>
            <person name="Rigling D."/>
            <person name="Barry K."/>
            <person name="Lee J."/>
            <person name="Mihaltcheva S."/>
            <person name="LaButti K."/>
            <person name="Lipzen A."/>
            <person name="Waldron R."/>
            <person name="Moloney N.M."/>
            <person name="Sperisen C."/>
            <person name="Kredics L."/>
            <person name="Vagvoelgyi C."/>
            <person name="Patrignani A."/>
            <person name="Fitzpatrick D."/>
            <person name="Nagy I."/>
            <person name="Doyle S."/>
            <person name="Anderson J.B."/>
            <person name="Grigoriev I.V."/>
            <person name="Gueldener U."/>
            <person name="Muensterkoetter M."/>
            <person name="Nagy L.G."/>
        </authorList>
    </citation>
    <scope>NUCLEOTIDE SEQUENCE [LARGE SCALE GENOMIC DNA]</scope>
    <source>
        <strain evidence="4">C18/9</strain>
    </source>
</reference>
<organism evidence="3 4">
    <name type="scientific">Armillaria ostoyae</name>
    <name type="common">Armillaria root rot fungus</name>
    <dbReference type="NCBI Taxonomy" id="47428"/>
    <lineage>
        <taxon>Eukaryota</taxon>
        <taxon>Fungi</taxon>
        <taxon>Dikarya</taxon>
        <taxon>Basidiomycota</taxon>
        <taxon>Agaricomycotina</taxon>
        <taxon>Agaricomycetes</taxon>
        <taxon>Agaricomycetidae</taxon>
        <taxon>Agaricales</taxon>
        <taxon>Marasmiineae</taxon>
        <taxon>Physalacriaceae</taxon>
        <taxon>Armillaria</taxon>
    </lineage>
</organism>
<feature type="signal peptide" evidence="2">
    <location>
        <begin position="1"/>
        <end position="19"/>
    </location>
</feature>
<dbReference type="STRING" id="47428.A0A284RMQ6"/>
<gene>
    <name evidence="3" type="ORF">ARMOST_13434</name>
</gene>
<evidence type="ECO:0000313" key="3">
    <source>
        <dbReference type="EMBL" id="SJL10052.1"/>
    </source>
</evidence>
<protein>
    <submittedName>
        <fullName evidence="3">Uncharacterized protein</fullName>
    </submittedName>
</protein>
<dbReference type="EMBL" id="FUEG01000011">
    <property type="protein sequence ID" value="SJL10052.1"/>
    <property type="molecule type" value="Genomic_DNA"/>
</dbReference>
<feature type="chain" id="PRO_5012402550" evidence="2">
    <location>
        <begin position="20"/>
        <end position="233"/>
    </location>
</feature>
<keyword evidence="4" id="KW-1185">Reference proteome</keyword>
<evidence type="ECO:0000256" key="1">
    <source>
        <dbReference type="SAM" id="MobiDB-lite"/>
    </source>
</evidence>
<name>A0A284RMQ6_ARMOS</name>
<evidence type="ECO:0000256" key="2">
    <source>
        <dbReference type="SAM" id="SignalP"/>
    </source>
</evidence>